<organism evidence="1 2">
    <name type="scientific">Zunongwangia mangrovi</name>
    <dbReference type="NCBI Taxonomy" id="1334022"/>
    <lineage>
        <taxon>Bacteria</taxon>
        <taxon>Pseudomonadati</taxon>
        <taxon>Bacteroidota</taxon>
        <taxon>Flavobacteriia</taxon>
        <taxon>Flavobacteriales</taxon>
        <taxon>Flavobacteriaceae</taxon>
        <taxon>Zunongwangia</taxon>
    </lineage>
</organism>
<evidence type="ECO:0000313" key="1">
    <source>
        <dbReference type="EMBL" id="SFB72252.1"/>
    </source>
</evidence>
<keyword evidence="2" id="KW-1185">Reference proteome</keyword>
<protein>
    <submittedName>
        <fullName evidence="1">Uncharacterized protein</fullName>
    </submittedName>
</protein>
<accession>A0A1I1DD18</accession>
<dbReference type="Proteomes" id="UP000199438">
    <property type="component" value="Unassembled WGS sequence"/>
</dbReference>
<dbReference type="AlphaFoldDB" id="A0A1I1DD18"/>
<proteinExistence type="predicted"/>
<name>A0A1I1DD18_9FLAO</name>
<evidence type="ECO:0000313" key="2">
    <source>
        <dbReference type="Proteomes" id="UP000199438"/>
    </source>
</evidence>
<dbReference type="EMBL" id="FOKV01000001">
    <property type="protein sequence ID" value="SFB72252.1"/>
    <property type="molecule type" value="Genomic_DNA"/>
</dbReference>
<gene>
    <name evidence="1" type="ORF">SAMN04487907_101259</name>
</gene>
<dbReference type="RefSeq" id="WP_092539592.1">
    <property type="nucleotide sequence ID" value="NZ_FOKV01000001.1"/>
</dbReference>
<dbReference type="STRING" id="1334022.SAMN04487907_101259"/>
<reference evidence="2" key="1">
    <citation type="submission" date="2016-10" db="EMBL/GenBank/DDBJ databases">
        <authorList>
            <person name="Varghese N."/>
            <person name="Submissions S."/>
        </authorList>
    </citation>
    <scope>NUCLEOTIDE SEQUENCE [LARGE SCALE GENOMIC DNA]</scope>
    <source>
        <strain evidence="2">DSM 24499</strain>
    </source>
</reference>
<sequence length="147" mass="14557">MKIGKISLANISTEAVSFGGAVLGGAVSDGAMAIIPAEHKTAARYGMTGGGILLASIVKGKDSISQALKMAGIGIAVKQGLAAIRDFAEGQISVDDTSMASRFVGGAVGLACPCESGGSYTALNAAPVINFEPAAPRIPSANKASAY</sequence>